<evidence type="ECO:0000256" key="7">
    <source>
        <dbReference type="ARBA" id="ARBA00023034"/>
    </source>
</evidence>
<evidence type="ECO:0000256" key="4">
    <source>
        <dbReference type="ARBA" id="ARBA00022741"/>
    </source>
</evidence>
<sequence length="173" mass="19919">MGTTFGKPFAGLKIINTAPTQNRRNPFKNKAHHWIEWGSFKFKNSSFSFFEIEEQCLHRKISSWKIYFQKAAGFVYVVDSTDRKGMEEAKSFLYMVMDEIDGNAPDNTAVLVYANKHEVPGAMSASEISNELDLPSLRQRNWQRNWHVQSSCALCGDGIHEGFDWLFKNIARM</sequence>
<dbReference type="InterPro" id="IPR027417">
    <property type="entry name" value="P-loop_NTPase"/>
</dbReference>
<evidence type="ECO:0000256" key="8">
    <source>
        <dbReference type="ARBA" id="ARBA00023134"/>
    </source>
</evidence>
<dbReference type="InterPro" id="IPR006689">
    <property type="entry name" value="Small_GTPase_ARF/SAR"/>
</dbReference>
<evidence type="ECO:0000256" key="2">
    <source>
        <dbReference type="ARBA" id="ARBA00010290"/>
    </source>
</evidence>
<evidence type="ECO:0000256" key="3">
    <source>
        <dbReference type="ARBA" id="ARBA00022707"/>
    </source>
</evidence>
<dbReference type="InterPro" id="IPR024156">
    <property type="entry name" value="Small_GTPase_ARF"/>
</dbReference>
<evidence type="ECO:0008006" key="12">
    <source>
        <dbReference type="Google" id="ProtNLM"/>
    </source>
</evidence>
<keyword evidence="8 9" id="KW-0342">GTP-binding</keyword>
<keyword evidence="4 9" id="KW-0547">Nucleotide-binding</keyword>
<protein>
    <recommendedName>
        <fullName evidence="12">ADP-ribosylation factor</fullName>
    </recommendedName>
</protein>
<dbReference type="AlphaFoldDB" id="A0A3P6CM61"/>
<evidence type="ECO:0000256" key="1">
    <source>
        <dbReference type="ARBA" id="ARBA00004555"/>
    </source>
</evidence>
<dbReference type="PANTHER" id="PTHR11711">
    <property type="entry name" value="ADP RIBOSYLATION FACTOR-RELATED"/>
    <property type="match status" value="1"/>
</dbReference>
<keyword evidence="5" id="KW-0931">ER-Golgi transport</keyword>
<gene>
    <name evidence="11" type="ORF">BRAA10T42399Z</name>
    <name evidence="10" type="ORF">BRAPAZ1V2_A10P01260.2</name>
</gene>
<evidence type="ECO:0000313" key="11">
    <source>
        <dbReference type="EMBL" id="VDD16686.1"/>
    </source>
</evidence>
<organism evidence="11">
    <name type="scientific">Brassica campestris</name>
    <name type="common">Field mustard</name>
    <dbReference type="NCBI Taxonomy" id="3711"/>
    <lineage>
        <taxon>Eukaryota</taxon>
        <taxon>Viridiplantae</taxon>
        <taxon>Streptophyta</taxon>
        <taxon>Embryophyta</taxon>
        <taxon>Tracheophyta</taxon>
        <taxon>Spermatophyta</taxon>
        <taxon>Magnoliopsida</taxon>
        <taxon>eudicotyledons</taxon>
        <taxon>Gunneridae</taxon>
        <taxon>Pentapetalae</taxon>
        <taxon>rosids</taxon>
        <taxon>malvids</taxon>
        <taxon>Brassicales</taxon>
        <taxon>Brassicaceae</taxon>
        <taxon>Brassiceae</taxon>
        <taxon>Brassica</taxon>
    </lineage>
</organism>
<keyword evidence="6" id="KW-0813">Transport</keyword>
<accession>A0A3P6CM61</accession>
<feature type="binding site" evidence="9">
    <location>
        <begin position="115"/>
        <end position="118"/>
    </location>
    <ligand>
        <name>GTP</name>
        <dbReference type="ChEBI" id="CHEBI:37565"/>
    </ligand>
</feature>
<dbReference type="EMBL" id="LR031577">
    <property type="protein sequence ID" value="VDD16686.1"/>
    <property type="molecule type" value="Genomic_DNA"/>
</dbReference>
<comment type="similarity">
    <text evidence="2">Belongs to the small GTPase superfamily. Arf family.</text>
</comment>
<dbReference type="SMART" id="SM00177">
    <property type="entry name" value="ARF"/>
    <property type="match status" value="1"/>
</dbReference>
<evidence type="ECO:0000256" key="6">
    <source>
        <dbReference type="ARBA" id="ARBA00022927"/>
    </source>
</evidence>
<evidence type="ECO:0000313" key="10">
    <source>
        <dbReference type="EMBL" id="CAG7908880.1"/>
    </source>
</evidence>
<name>A0A3P6CM61_BRACM</name>
<dbReference type="GO" id="GO:0005794">
    <property type="term" value="C:Golgi apparatus"/>
    <property type="evidence" value="ECO:0007669"/>
    <property type="project" value="UniProtKB-SubCell"/>
</dbReference>
<evidence type="ECO:0000256" key="9">
    <source>
        <dbReference type="PIRSR" id="PIRSR606689-1"/>
    </source>
</evidence>
<proteinExistence type="inferred from homology"/>
<dbReference type="Pfam" id="PF00025">
    <property type="entry name" value="Arf"/>
    <property type="match status" value="1"/>
</dbReference>
<keyword evidence="6" id="KW-0653">Protein transport</keyword>
<dbReference type="SUPFAM" id="SSF52540">
    <property type="entry name" value="P-loop containing nucleoside triphosphate hydrolases"/>
    <property type="match status" value="1"/>
</dbReference>
<dbReference type="PROSITE" id="PS51417">
    <property type="entry name" value="ARF"/>
    <property type="match status" value="1"/>
</dbReference>
<keyword evidence="3" id="KW-0519">Myristate</keyword>
<keyword evidence="7" id="KW-0333">Golgi apparatus</keyword>
<dbReference type="GO" id="GO:0005525">
    <property type="term" value="F:GTP binding"/>
    <property type="evidence" value="ECO:0007669"/>
    <property type="project" value="UniProtKB-KW"/>
</dbReference>
<evidence type="ECO:0000256" key="5">
    <source>
        <dbReference type="ARBA" id="ARBA00022892"/>
    </source>
</evidence>
<dbReference type="GO" id="GO:0003924">
    <property type="term" value="F:GTPase activity"/>
    <property type="evidence" value="ECO:0007669"/>
    <property type="project" value="InterPro"/>
</dbReference>
<dbReference type="Proteomes" id="UP000694005">
    <property type="component" value="Chromosome A10"/>
</dbReference>
<comment type="subcellular location">
    <subcellularLocation>
        <location evidence="1">Golgi apparatus</location>
    </subcellularLocation>
</comment>
<dbReference type="Gene3D" id="3.40.50.300">
    <property type="entry name" value="P-loop containing nucleotide triphosphate hydrolases"/>
    <property type="match status" value="1"/>
</dbReference>
<dbReference type="Gramene" id="A10p01260.2_BraZ1">
    <property type="protein sequence ID" value="A10p01260.2_BraZ1.CDS"/>
    <property type="gene ID" value="A10g01260.2_BraZ1"/>
</dbReference>
<keyword evidence="3" id="KW-0449">Lipoprotein</keyword>
<dbReference type="GO" id="GO:0016192">
    <property type="term" value="P:vesicle-mediated transport"/>
    <property type="evidence" value="ECO:0007669"/>
    <property type="project" value="UniProtKB-KW"/>
</dbReference>
<dbReference type="GO" id="GO:0015031">
    <property type="term" value="P:protein transport"/>
    <property type="evidence" value="ECO:0007669"/>
    <property type="project" value="UniProtKB-KW"/>
</dbReference>
<reference evidence="11" key="1">
    <citation type="submission" date="2018-11" db="EMBL/GenBank/DDBJ databases">
        <authorList>
            <consortium name="Genoscope - CEA"/>
            <person name="William W."/>
        </authorList>
    </citation>
    <scope>NUCLEOTIDE SEQUENCE</scope>
</reference>
<dbReference type="EMBL" id="LS974626">
    <property type="protein sequence ID" value="CAG7908880.1"/>
    <property type="molecule type" value="Genomic_DNA"/>
</dbReference>